<dbReference type="InterPro" id="IPR011701">
    <property type="entry name" value="MFS"/>
</dbReference>
<sequence>MNTSAIASDAPGAGHPAPAGTDAPWTAPTVTRRQVSYATWVCFFAWVFAVYDFILFGTLLPQLGEHFRWSAEQQARLNTWVTLGTVIVAFGIGPIADRLGRRKGIIIAVAGAALCSGLTALAGWVIGLSAGLGFVLLIVVRSLAGLGYAEQSINATYLSELFSLVYTDPASLRRRGFIYSLVQGGWPVGAVLTAVLVALLYPLGERWFGQGGGWALSFVFAMFPALVIAVLGRRLVETPQFLTARRVADLRRAGREAEAMRLAQEHGASPQQEQHTGLSAMFRGASLRPTLSLALGFFLNWFAIVIFAVLGTSVLGTSVLGGAGGTPGKGVDFSSALQVLIISNLAGFLGYVFHGWLGDRIGRRNAVAIGWMLGGLAFALMLNAPSGDFWRIVPLYSLGLFFLIGPYAAALFLIGESFPSHIRATASSFVNAMGQVGAIAAGFGVTWTLSQGSDWVQAALYWGAIPCAASGLLMFLAPHVDPETVK</sequence>
<dbReference type="SUPFAM" id="SSF103473">
    <property type="entry name" value="MFS general substrate transporter"/>
    <property type="match status" value="1"/>
</dbReference>
<keyword evidence="4 6" id="KW-0472">Membrane</keyword>
<feature type="transmembrane region" description="Helical" evidence="6">
    <location>
        <begin position="365"/>
        <end position="383"/>
    </location>
</feature>
<dbReference type="PROSITE" id="PS00216">
    <property type="entry name" value="SUGAR_TRANSPORT_1"/>
    <property type="match status" value="1"/>
</dbReference>
<feature type="domain" description="Major facilitator superfamily (MFS) profile" evidence="7">
    <location>
        <begin position="38"/>
        <end position="481"/>
    </location>
</feature>
<dbReference type="GO" id="GO:0005886">
    <property type="term" value="C:plasma membrane"/>
    <property type="evidence" value="ECO:0007669"/>
    <property type="project" value="TreeGrafter"/>
</dbReference>
<evidence type="ECO:0000313" key="8">
    <source>
        <dbReference type="EMBL" id="AAO42631.1"/>
    </source>
</evidence>
<feature type="transmembrane region" description="Helical" evidence="6">
    <location>
        <begin position="77"/>
        <end position="96"/>
    </location>
</feature>
<dbReference type="PANTHER" id="PTHR23508:SF10">
    <property type="entry name" value="CARBOXYLIC ACID TRANSPORTER PROTEIN HOMOLOG"/>
    <property type="match status" value="1"/>
</dbReference>
<organism evidence="8">
    <name type="scientific">Cupriavidus necator</name>
    <name type="common">Alcaligenes eutrophus</name>
    <name type="synonym">Ralstonia eutropha</name>
    <dbReference type="NCBI Taxonomy" id="106590"/>
    <lineage>
        <taxon>Bacteria</taxon>
        <taxon>Pseudomonadati</taxon>
        <taxon>Pseudomonadota</taxon>
        <taxon>Betaproteobacteria</taxon>
        <taxon>Burkholderiales</taxon>
        <taxon>Burkholderiaceae</taxon>
        <taxon>Cupriavidus</taxon>
    </lineage>
</organism>
<feature type="transmembrane region" description="Helical" evidence="6">
    <location>
        <begin position="395"/>
        <end position="414"/>
    </location>
</feature>
<feature type="transmembrane region" description="Helical" evidence="6">
    <location>
        <begin position="335"/>
        <end position="353"/>
    </location>
</feature>
<feature type="transmembrane region" description="Helical" evidence="6">
    <location>
        <begin position="426"/>
        <end position="447"/>
    </location>
</feature>
<feature type="transmembrane region" description="Helical" evidence="6">
    <location>
        <begin position="459"/>
        <end position="477"/>
    </location>
</feature>
<evidence type="ECO:0000256" key="2">
    <source>
        <dbReference type="ARBA" id="ARBA00022692"/>
    </source>
</evidence>
<dbReference type="Gene3D" id="1.20.1250.20">
    <property type="entry name" value="MFS general substrate transporter like domains"/>
    <property type="match status" value="1"/>
</dbReference>
<feature type="region of interest" description="Disordered" evidence="5">
    <location>
        <begin position="1"/>
        <end position="25"/>
    </location>
</feature>
<proteinExistence type="predicted"/>
<feature type="transmembrane region" description="Helical" evidence="6">
    <location>
        <begin position="291"/>
        <end position="315"/>
    </location>
</feature>
<dbReference type="Pfam" id="PF07690">
    <property type="entry name" value="MFS_1"/>
    <property type="match status" value="1"/>
</dbReference>
<feature type="transmembrane region" description="Helical" evidence="6">
    <location>
        <begin position="177"/>
        <end position="201"/>
    </location>
</feature>
<evidence type="ECO:0000256" key="3">
    <source>
        <dbReference type="ARBA" id="ARBA00022989"/>
    </source>
</evidence>
<keyword evidence="2 6" id="KW-0812">Transmembrane</keyword>
<dbReference type="InterPro" id="IPR020846">
    <property type="entry name" value="MFS_dom"/>
</dbReference>
<evidence type="ECO:0000259" key="7">
    <source>
        <dbReference type="PROSITE" id="PS50850"/>
    </source>
</evidence>
<keyword evidence="3 6" id="KW-1133">Transmembrane helix</keyword>
<protein>
    <submittedName>
        <fullName evidence="8">Putative transmembrane transporting protein</fullName>
    </submittedName>
</protein>
<feature type="transmembrane region" description="Helical" evidence="6">
    <location>
        <begin position="132"/>
        <end position="149"/>
    </location>
</feature>
<accession>Q84I78</accession>
<dbReference type="PROSITE" id="PS50850">
    <property type="entry name" value="MFS"/>
    <property type="match status" value="1"/>
</dbReference>
<dbReference type="GO" id="GO:0046943">
    <property type="term" value="F:carboxylic acid transmembrane transporter activity"/>
    <property type="evidence" value="ECO:0007669"/>
    <property type="project" value="TreeGrafter"/>
</dbReference>
<feature type="transmembrane region" description="Helical" evidence="6">
    <location>
        <begin position="105"/>
        <end position="126"/>
    </location>
</feature>
<reference evidence="8" key="1">
    <citation type="journal article" date="2002" name="Wei Sheng Wu Xue Bao">
        <title>Cloming, sequence analysis of imidase gene from Alcaligenes eatrophus and its expression in E. coli.</title>
        <authorList>
            <person name="Wang Y."/>
            <person name="Zhang Y."/>
            <person name="Ding J."/>
            <person name="Liu Y."/>
            <person name="Wang J."/>
            <person name="Yu Z."/>
        </authorList>
    </citation>
    <scope>NUCLEOTIDE SEQUENCE</scope>
    <source>
        <strain evidence="8">112R4</strain>
    </source>
</reference>
<evidence type="ECO:0000256" key="4">
    <source>
        <dbReference type="ARBA" id="ARBA00023136"/>
    </source>
</evidence>
<dbReference type="AlphaFoldDB" id="Q84I78"/>
<feature type="compositionally biased region" description="Low complexity" evidence="5">
    <location>
        <begin position="7"/>
        <end position="24"/>
    </location>
</feature>
<dbReference type="EMBL" id="AF373287">
    <property type="protein sequence ID" value="AAO42631.1"/>
    <property type="molecule type" value="Genomic_DNA"/>
</dbReference>
<dbReference type="InterPro" id="IPR005829">
    <property type="entry name" value="Sugar_transporter_CS"/>
</dbReference>
<reference evidence="8" key="2">
    <citation type="submission" date="2003-02" db="EMBL/GenBank/DDBJ databases">
        <title>A novel amidase from Ralstonia eutropha 112R4, gene cloning and expression in Escherichia coli.</title>
        <authorList>
            <person name="Zhang Y.-Z."/>
            <person name="Yu W."/>
            <person name="Ding J.-Y."/>
            <person name="Yu Z.-H."/>
            <person name="Liu Y.-J."/>
            <person name="Wang J."/>
        </authorList>
    </citation>
    <scope>NUCLEOTIDE SEQUENCE</scope>
    <source>
        <strain evidence="8">112R4</strain>
    </source>
</reference>
<dbReference type="PANTHER" id="PTHR23508">
    <property type="entry name" value="CARBOXYLIC ACID TRANSPORTER PROTEIN HOMOLOG"/>
    <property type="match status" value="1"/>
</dbReference>
<feature type="transmembrane region" description="Helical" evidence="6">
    <location>
        <begin position="213"/>
        <end position="236"/>
    </location>
</feature>
<feature type="transmembrane region" description="Helical" evidence="6">
    <location>
        <begin position="37"/>
        <end position="57"/>
    </location>
</feature>
<dbReference type="InterPro" id="IPR036259">
    <property type="entry name" value="MFS_trans_sf"/>
</dbReference>
<evidence type="ECO:0000256" key="1">
    <source>
        <dbReference type="ARBA" id="ARBA00004141"/>
    </source>
</evidence>
<name>Q84I78_CUPNE</name>
<comment type="subcellular location">
    <subcellularLocation>
        <location evidence="1">Membrane</location>
        <topology evidence="1">Multi-pass membrane protein</topology>
    </subcellularLocation>
</comment>
<evidence type="ECO:0000256" key="6">
    <source>
        <dbReference type="SAM" id="Phobius"/>
    </source>
</evidence>
<evidence type="ECO:0000256" key="5">
    <source>
        <dbReference type="SAM" id="MobiDB-lite"/>
    </source>
</evidence>